<dbReference type="InParanoid" id="H0EQH4"/>
<dbReference type="InterPro" id="IPR020059">
    <property type="entry name" value="Glu/Gln-tRNA-synth_Ib_codon-bd"/>
</dbReference>
<comment type="subcellular location">
    <subcellularLocation>
        <location evidence="1">Cytoplasm</location>
    </subcellularLocation>
</comment>
<dbReference type="HOGENOM" id="CLU_001882_1_2_1"/>
<evidence type="ECO:0000256" key="10">
    <source>
        <dbReference type="ARBA" id="ARBA00030865"/>
    </source>
</evidence>
<sequence>MEFQDAILEDLDGKAFADDSELGKGDEDRKIRLPSKRRDLSIEETLKYFTEMKAGSKEGLRWCIRARIAYDSPNGTLRDPVIYRCNPIPGMTVPALREFILKQGPSRNILNLEWGALWALNKKYTDHDAARHTAIVQADAVTCRVLGVDDQNIISKPKYIKNLELGTKKVVQNKAVLLEQIDAQGLEEGEEITLMNWGNAYVRRIVRDESGQKSVTEINLELHLEGDVKKTKKLSWLAAVESNLVPVDIVSFDYLITKDKLEKTDKLENFLASNTELRTQAFADCNVKELAKGAIIQFERKGYYKLDVAYGEGERMVFFDIPSGKT</sequence>
<organism evidence="16 17">
    <name type="scientific">Glarea lozoyensis (strain ATCC 74030 / MF5533)</name>
    <dbReference type="NCBI Taxonomy" id="1104152"/>
    <lineage>
        <taxon>Eukaryota</taxon>
        <taxon>Fungi</taxon>
        <taxon>Dikarya</taxon>
        <taxon>Ascomycota</taxon>
        <taxon>Pezizomycotina</taxon>
        <taxon>Leotiomycetes</taxon>
        <taxon>Helotiales</taxon>
        <taxon>Helotiaceae</taxon>
        <taxon>Glarea</taxon>
    </lineage>
</organism>
<feature type="domain" description="Glutamyl/glutaminyl-tRNA synthetase class Ib anti-codon binding" evidence="14">
    <location>
        <begin position="129"/>
        <end position="221"/>
    </location>
</feature>
<dbReference type="AlphaFoldDB" id="H0EQH4"/>
<protein>
    <recommendedName>
        <fullName evidence="3">glutamate--tRNA ligase</fullName>
        <ecNumber evidence="3">6.1.1.17</ecNumber>
    </recommendedName>
    <alternativeName>
        <fullName evidence="10">Glutamyl-tRNA synthetase</fullName>
    </alternativeName>
</protein>
<proteinExistence type="inferred from homology"/>
<evidence type="ECO:0000256" key="2">
    <source>
        <dbReference type="ARBA" id="ARBA00008927"/>
    </source>
</evidence>
<evidence type="ECO:0000256" key="11">
    <source>
        <dbReference type="ARBA" id="ARBA00048351"/>
    </source>
</evidence>
<dbReference type="EC" id="6.1.1.17" evidence="3"/>
<keyword evidence="7 12" id="KW-0067">ATP-binding</keyword>
<dbReference type="Pfam" id="PF03950">
    <property type="entry name" value="tRNA-synt_1c_C"/>
    <property type="match status" value="1"/>
</dbReference>
<dbReference type="InterPro" id="IPR050132">
    <property type="entry name" value="Gln/Glu-tRNA_Ligase"/>
</dbReference>
<dbReference type="Gene3D" id="2.40.240.10">
    <property type="entry name" value="Ribosomal Protein L25, Chain P"/>
    <property type="match status" value="1"/>
</dbReference>
<feature type="domain" description="Glutamyl/glutaminyl-tRNA synthetase class Ib catalytic" evidence="13">
    <location>
        <begin position="12"/>
        <end position="86"/>
    </location>
</feature>
<dbReference type="Pfam" id="PF20974">
    <property type="entry name" value="tRNA-synt_1c_C2"/>
    <property type="match status" value="1"/>
</dbReference>
<name>H0EQH4_GLAL7</name>
<evidence type="ECO:0000256" key="7">
    <source>
        <dbReference type="ARBA" id="ARBA00022840"/>
    </source>
</evidence>
<reference evidence="16 17" key="1">
    <citation type="journal article" date="2012" name="Eukaryot. Cell">
        <title>Genome sequence of the fungus Glarea lozoyensis: the first genome sequence of a species from the Helotiaceae family.</title>
        <authorList>
            <person name="Youssar L."/>
            <person name="Gruening B.A."/>
            <person name="Erxleben A."/>
            <person name="Guenther S."/>
            <person name="Huettel W."/>
        </authorList>
    </citation>
    <scope>NUCLEOTIDE SEQUENCE [LARGE SCALE GENOMIC DNA]</scope>
    <source>
        <strain evidence="17">ATCC 74030 / MF5533</strain>
    </source>
</reference>
<dbReference type="OrthoDB" id="10250478at2759"/>
<evidence type="ECO:0000313" key="17">
    <source>
        <dbReference type="Proteomes" id="UP000005446"/>
    </source>
</evidence>
<dbReference type="InterPro" id="IPR049437">
    <property type="entry name" value="tRNA-synt_1c_C2"/>
</dbReference>
<evidence type="ECO:0000313" key="16">
    <source>
        <dbReference type="EMBL" id="EHK99240.1"/>
    </source>
</evidence>
<keyword evidence="5 12" id="KW-0436">Ligase</keyword>
<keyword evidence="9 12" id="KW-0030">Aminoacyl-tRNA synthetase</keyword>
<evidence type="ECO:0000256" key="5">
    <source>
        <dbReference type="ARBA" id="ARBA00022598"/>
    </source>
</evidence>
<dbReference type="Proteomes" id="UP000005446">
    <property type="component" value="Unassembled WGS sequence"/>
</dbReference>
<evidence type="ECO:0000256" key="3">
    <source>
        <dbReference type="ARBA" id="ARBA00012835"/>
    </source>
</evidence>
<dbReference type="GO" id="GO:0005524">
    <property type="term" value="F:ATP binding"/>
    <property type="evidence" value="ECO:0007669"/>
    <property type="project" value="UniProtKB-KW"/>
</dbReference>
<dbReference type="SUPFAM" id="SSF52374">
    <property type="entry name" value="Nucleotidylyl transferase"/>
    <property type="match status" value="1"/>
</dbReference>
<dbReference type="GO" id="GO:0004818">
    <property type="term" value="F:glutamate-tRNA ligase activity"/>
    <property type="evidence" value="ECO:0007669"/>
    <property type="project" value="UniProtKB-EC"/>
</dbReference>
<dbReference type="PANTHER" id="PTHR43097:SF5">
    <property type="entry name" value="GLUTAMATE--TRNA LIGASE"/>
    <property type="match status" value="1"/>
</dbReference>
<evidence type="ECO:0000259" key="13">
    <source>
        <dbReference type="Pfam" id="PF00749"/>
    </source>
</evidence>
<comment type="caution">
    <text evidence="16">The sequence shown here is derived from an EMBL/GenBank/DDBJ whole genome shotgun (WGS) entry which is preliminary data.</text>
</comment>
<dbReference type="PANTHER" id="PTHR43097">
    <property type="entry name" value="GLUTAMINE-TRNA LIGASE"/>
    <property type="match status" value="1"/>
</dbReference>
<evidence type="ECO:0000256" key="9">
    <source>
        <dbReference type="ARBA" id="ARBA00023146"/>
    </source>
</evidence>
<accession>H0EQH4</accession>
<dbReference type="FunFam" id="2.40.240.10:FF:000004">
    <property type="entry name" value="Glutamyl-tRNA synthetase, cytoplasmic"/>
    <property type="match status" value="1"/>
</dbReference>
<dbReference type="EMBL" id="AGUE01000124">
    <property type="protein sequence ID" value="EHK99240.1"/>
    <property type="molecule type" value="Genomic_DNA"/>
</dbReference>
<gene>
    <name evidence="16" type="ORF">M7I_4924</name>
</gene>
<dbReference type="Gene3D" id="3.90.800.10">
    <property type="entry name" value="Glutamyl-tRNA Synthetase, Domain 3"/>
    <property type="match status" value="1"/>
</dbReference>
<evidence type="ECO:0000256" key="8">
    <source>
        <dbReference type="ARBA" id="ARBA00022917"/>
    </source>
</evidence>
<keyword evidence="8 12" id="KW-0648">Protein biosynthesis</keyword>
<keyword evidence="4" id="KW-0963">Cytoplasm</keyword>
<dbReference type="InterPro" id="IPR020058">
    <property type="entry name" value="Glu/Gln-tRNA-synth_Ib_cat-dom"/>
</dbReference>
<evidence type="ECO:0000256" key="12">
    <source>
        <dbReference type="RuleBase" id="RU363037"/>
    </source>
</evidence>
<keyword evidence="17" id="KW-1185">Reference proteome</keyword>
<dbReference type="InterPro" id="IPR020061">
    <property type="entry name" value="Glu_tRNA_lig_a-bdl"/>
</dbReference>
<evidence type="ECO:0000256" key="6">
    <source>
        <dbReference type="ARBA" id="ARBA00022741"/>
    </source>
</evidence>
<comment type="similarity">
    <text evidence="2">Belongs to the class-I aminoacyl-tRNA synthetase family. Glutamate--tRNA ligase type 2 subfamily.</text>
</comment>
<evidence type="ECO:0000256" key="4">
    <source>
        <dbReference type="ARBA" id="ARBA00022490"/>
    </source>
</evidence>
<evidence type="ECO:0000259" key="15">
    <source>
        <dbReference type="Pfam" id="PF20974"/>
    </source>
</evidence>
<evidence type="ECO:0000256" key="1">
    <source>
        <dbReference type="ARBA" id="ARBA00004496"/>
    </source>
</evidence>
<dbReference type="GO" id="GO:0006424">
    <property type="term" value="P:glutamyl-tRNA aminoacylation"/>
    <property type="evidence" value="ECO:0007669"/>
    <property type="project" value="TreeGrafter"/>
</dbReference>
<dbReference type="GO" id="GO:0005829">
    <property type="term" value="C:cytosol"/>
    <property type="evidence" value="ECO:0007669"/>
    <property type="project" value="TreeGrafter"/>
</dbReference>
<evidence type="ECO:0000259" key="14">
    <source>
        <dbReference type="Pfam" id="PF03950"/>
    </source>
</evidence>
<dbReference type="Pfam" id="PF00749">
    <property type="entry name" value="tRNA-synt_1c"/>
    <property type="match status" value="1"/>
</dbReference>
<keyword evidence="6 12" id="KW-0547">Nucleotide-binding</keyword>
<dbReference type="SUPFAM" id="SSF50715">
    <property type="entry name" value="Ribosomal protein L25-like"/>
    <property type="match status" value="1"/>
</dbReference>
<dbReference type="InterPro" id="IPR011035">
    <property type="entry name" value="Ribosomal_bL25/Gln-tRNA_synth"/>
</dbReference>
<dbReference type="Gene3D" id="1.10.1160.10">
    <property type="entry name" value="Glutamyl-trna Synthetase, Domain 2"/>
    <property type="match status" value="1"/>
</dbReference>
<dbReference type="InterPro" id="IPR020056">
    <property type="entry name" value="Rbsml_bL25/Gln-tRNA_synth_N"/>
</dbReference>
<dbReference type="GO" id="GO:0017102">
    <property type="term" value="C:methionyl glutamyl tRNA synthetase complex"/>
    <property type="evidence" value="ECO:0007669"/>
    <property type="project" value="TreeGrafter"/>
</dbReference>
<comment type="catalytic activity">
    <reaction evidence="11">
        <text>tRNA(Glu) + L-glutamate + ATP = L-glutamyl-tRNA(Glu) + AMP + diphosphate</text>
        <dbReference type="Rhea" id="RHEA:23540"/>
        <dbReference type="Rhea" id="RHEA-COMP:9663"/>
        <dbReference type="Rhea" id="RHEA-COMP:9680"/>
        <dbReference type="ChEBI" id="CHEBI:29985"/>
        <dbReference type="ChEBI" id="CHEBI:30616"/>
        <dbReference type="ChEBI" id="CHEBI:33019"/>
        <dbReference type="ChEBI" id="CHEBI:78442"/>
        <dbReference type="ChEBI" id="CHEBI:78520"/>
        <dbReference type="ChEBI" id="CHEBI:456215"/>
        <dbReference type="EC" id="6.1.1.17"/>
    </reaction>
</comment>
<feature type="domain" description="tRNA synthetases class I (E and Q) anti-codon binding" evidence="15">
    <location>
        <begin position="234"/>
        <end position="307"/>
    </location>
</feature>